<evidence type="ECO:0000259" key="4">
    <source>
        <dbReference type="PROSITE" id="PS50048"/>
    </source>
</evidence>
<dbReference type="Proteomes" id="UP000639643">
    <property type="component" value="Unassembled WGS sequence"/>
</dbReference>
<dbReference type="PROSITE" id="PS00463">
    <property type="entry name" value="ZN2_CY6_FUNGAL_1"/>
    <property type="match status" value="1"/>
</dbReference>
<dbReference type="PANTHER" id="PTHR31001:SF76">
    <property type="entry name" value="ZN(2)-C6 FUNGAL-TYPE DOMAIN-CONTAINING PROTEIN"/>
    <property type="match status" value="1"/>
</dbReference>
<accession>A0A8H6U8D3</accession>
<dbReference type="CDD" id="cd12148">
    <property type="entry name" value="fungal_TF_MHR"/>
    <property type="match status" value="1"/>
</dbReference>
<gene>
    <name evidence="5" type="ORF">CMUS01_01587</name>
</gene>
<dbReference type="EMBL" id="WIGM01000028">
    <property type="protein sequence ID" value="KAF6843921.1"/>
    <property type="molecule type" value="Genomic_DNA"/>
</dbReference>
<keyword evidence="6" id="KW-1185">Reference proteome</keyword>
<dbReference type="Pfam" id="PF00172">
    <property type="entry name" value="Zn_clus"/>
    <property type="match status" value="1"/>
</dbReference>
<dbReference type="SUPFAM" id="SSF57701">
    <property type="entry name" value="Zn2/Cys6 DNA-binding domain"/>
    <property type="match status" value="1"/>
</dbReference>
<organism evidence="5 6">
    <name type="scientific">Colletotrichum musicola</name>
    <dbReference type="NCBI Taxonomy" id="2175873"/>
    <lineage>
        <taxon>Eukaryota</taxon>
        <taxon>Fungi</taxon>
        <taxon>Dikarya</taxon>
        <taxon>Ascomycota</taxon>
        <taxon>Pezizomycotina</taxon>
        <taxon>Sordariomycetes</taxon>
        <taxon>Hypocreomycetidae</taxon>
        <taxon>Glomerellales</taxon>
        <taxon>Glomerellaceae</taxon>
        <taxon>Colletotrichum</taxon>
        <taxon>Colletotrichum orchidearum species complex</taxon>
    </lineage>
</organism>
<sequence>MSASVTSNSHNRSRLACVSCTRRKVKCSKTIPCTNCVRRGEQESCILGPVEATSPTVIDAQQTNRRQSRCETPSQQASQHELDFLRRRIAELESEVTKSTSNPGQYSKNNVHPTEDAASSGEAPPSYPTTNPIDAVGDRSDSTDAVMKDAASILEFLAWGRRKDPDYHSVVSPEATLTAGTASGDVRDSHRGEATTDTFGECSPLSILQLLLPSPRQVCQLVQYHEECLLWYHGSFVASVFRNQLETFYSRHSGVVDNPGVNLQWVALLFSVMAASLTCSPPTRFQSWGFRDPERSTLSKRWFGAVITCLTEAEYTANLSILSCQAIATSTISAHLLGFSNSQSIHLAAAVRIAQSLGLHDGNREATGSKVDREMGRRVWCQLCSQDWFGIPFSESYLVSPLYSTSEPPSNCHDHDMQPLPASIPTITSYCRFLREVAAIMPQLQDGLMVCNTAYTRYEQVLAWDARLRALVTTERPLFLTSVPIDPEWPSWIPWARRALAISSGHKIIMIHRSFLSDSFTNPAFAFTRRTCLAASKTIIKEYKCVVEEDGPVLWIHQAFSVAASIILLLDVLHRDPSDRQSAQHRQLAEDTVDILCRCPNSMIAVRGVKLLRALLAEVSKAMTAEAAPNQGRKRRRNEDSFLSDVQGSPSGRQSHTFDFSAFLRTFYEDNAGGQSSRQARGAGSLGPIPDGGVPGEDAQPNYYQNNEADTADFGEPDFGFPLPPAGLDGGNGFANLLYLVNHDCFSMT</sequence>
<dbReference type="PANTHER" id="PTHR31001">
    <property type="entry name" value="UNCHARACTERIZED TRANSCRIPTIONAL REGULATORY PROTEIN"/>
    <property type="match status" value="1"/>
</dbReference>
<dbReference type="InterPro" id="IPR036864">
    <property type="entry name" value="Zn2-C6_fun-type_DNA-bd_sf"/>
</dbReference>
<evidence type="ECO:0000256" key="1">
    <source>
        <dbReference type="ARBA" id="ARBA00004123"/>
    </source>
</evidence>
<feature type="region of interest" description="Disordered" evidence="3">
    <location>
        <begin position="625"/>
        <end position="654"/>
    </location>
</feature>
<reference evidence="5" key="1">
    <citation type="journal article" date="2020" name="Phytopathology">
        <title>Genome Sequence Resources of Colletotrichum truncatum, C. plurivorum, C. musicola, and C. sojae: Four Species Pathogenic to Soybean (Glycine max).</title>
        <authorList>
            <person name="Rogerio F."/>
            <person name="Boufleur T.R."/>
            <person name="Ciampi-Guillardi M."/>
            <person name="Sukno S.A."/>
            <person name="Thon M.R."/>
            <person name="Massola Junior N.S."/>
            <person name="Baroncelli R."/>
        </authorList>
    </citation>
    <scope>NUCLEOTIDE SEQUENCE</scope>
    <source>
        <strain evidence="5">LFN0074</strain>
    </source>
</reference>
<feature type="compositionally biased region" description="Polar residues" evidence="3">
    <location>
        <begin position="97"/>
        <end position="112"/>
    </location>
</feature>
<proteinExistence type="predicted"/>
<name>A0A8H6U8D3_9PEZI</name>
<evidence type="ECO:0000313" key="5">
    <source>
        <dbReference type="EMBL" id="KAF6843921.1"/>
    </source>
</evidence>
<dbReference type="AlphaFoldDB" id="A0A8H6U8D3"/>
<feature type="domain" description="Zn(2)-C6 fungal-type" evidence="4">
    <location>
        <begin position="16"/>
        <end position="47"/>
    </location>
</feature>
<keyword evidence="2" id="KW-0539">Nucleus</keyword>
<dbReference type="InterPro" id="IPR050613">
    <property type="entry name" value="Sec_Metabolite_Reg"/>
</dbReference>
<dbReference type="CDD" id="cd00067">
    <property type="entry name" value="GAL4"/>
    <property type="match status" value="1"/>
</dbReference>
<evidence type="ECO:0000256" key="2">
    <source>
        <dbReference type="ARBA" id="ARBA00023242"/>
    </source>
</evidence>
<dbReference type="OrthoDB" id="410267at2759"/>
<dbReference type="PROSITE" id="PS50048">
    <property type="entry name" value="ZN2_CY6_FUNGAL_2"/>
    <property type="match status" value="1"/>
</dbReference>
<evidence type="ECO:0000313" key="6">
    <source>
        <dbReference type="Proteomes" id="UP000639643"/>
    </source>
</evidence>
<evidence type="ECO:0000256" key="3">
    <source>
        <dbReference type="SAM" id="MobiDB-lite"/>
    </source>
</evidence>
<comment type="caution">
    <text evidence="5">The sequence shown here is derived from an EMBL/GenBank/DDBJ whole genome shotgun (WGS) entry which is preliminary data.</text>
</comment>
<comment type="subcellular location">
    <subcellularLocation>
        <location evidence="1">Nucleus</location>
    </subcellularLocation>
</comment>
<dbReference type="GO" id="GO:0000981">
    <property type="term" value="F:DNA-binding transcription factor activity, RNA polymerase II-specific"/>
    <property type="evidence" value="ECO:0007669"/>
    <property type="project" value="InterPro"/>
</dbReference>
<feature type="region of interest" description="Disordered" evidence="3">
    <location>
        <begin position="673"/>
        <end position="723"/>
    </location>
</feature>
<dbReference type="GO" id="GO:0005634">
    <property type="term" value="C:nucleus"/>
    <property type="evidence" value="ECO:0007669"/>
    <property type="project" value="UniProtKB-SubCell"/>
</dbReference>
<feature type="region of interest" description="Disordered" evidence="3">
    <location>
        <begin position="94"/>
        <end position="142"/>
    </location>
</feature>
<dbReference type="InterPro" id="IPR001138">
    <property type="entry name" value="Zn2Cys6_DnaBD"/>
</dbReference>
<protein>
    <submittedName>
        <fullName evidence="5">C6 zinc finger domain containing protein</fullName>
    </submittedName>
</protein>
<feature type="compositionally biased region" description="Polar residues" evidence="3">
    <location>
        <begin position="644"/>
        <end position="654"/>
    </location>
</feature>
<dbReference type="GO" id="GO:0008270">
    <property type="term" value="F:zinc ion binding"/>
    <property type="evidence" value="ECO:0007669"/>
    <property type="project" value="InterPro"/>
</dbReference>
<dbReference type="SMART" id="SM00066">
    <property type="entry name" value="GAL4"/>
    <property type="match status" value="1"/>
</dbReference>
<dbReference type="Gene3D" id="4.10.240.10">
    <property type="entry name" value="Zn(2)-C6 fungal-type DNA-binding domain"/>
    <property type="match status" value="1"/>
</dbReference>